<protein>
    <submittedName>
        <fullName evidence="2">Uncharacterized protein</fullName>
    </submittedName>
</protein>
<dbReference type="Proteomes" id="UP000594774">
    <property type="component" value="Chromosome"/>
</dbReference>
<evidence type="ECO:0000313" key="4">
    <source>
        <dbReference type="Proteomes" id="UP000594774"/>
    </source>
</evidence>
<sequence length="47" mass="5072">MNPAEFPDVRPPQERADDRMDIVSAVGCAAGLILIVLLLAVICITTY</sequence>
<gene>
    <name evidence="2" type="ORF">I6G95_05580</name>
    <name evidence="3" type="ORF">I6H48_06145</name>
</gene>
<dbReference type="Proteomes" id="UP000595198">
    <property type="component" value="Chromosome"/>
</dbReference>
<organism evidence="2 4">
    <name type="scientific">Corynebacterium amycolatum</name>
    <dbReference type="NCBI Taxonomy" id="43765"/>
    <lineage>
        <taxon>Bacteria</taxon>
        <taxon>Bacillati</taxon>
        <taxon>Actinomycetota</taxon>
        <taxon>Actinomycetes</taxon>
        <taxon>Mycobacteriales</taxon>
        <taxon>Corynebacteriaceae</taxon>
        <taxon>Corynebacterium</taxon>
    </lineage>
</organism>
<reference evidence="4 5" key="1">
    <citation type="submission" date="2020-12" db="EMBL/GenBank/DDBJ databases">
        <title>FDA dAtabase for Regulatory Grade micrObial Sequences (FDA-ARGOS): Supporting development and validation of Infectious Disease Dx tests.</title>
        <authorList>
            <person name="Sproer C."/>
            <person name="Gronow S."/>
            <person name="Severitt S."/>
            <person name="Schroder I."/>
            <person name="Tallon L."/>
            <person name="Sadzewicz L."/>
            <person name="Zhao X."/>
            <person name="Boylan J."/>
            <person name="Ott S."/>
            <person name="Bowen H."/>
            <person name="Vavikolanu K."/>
            <person name="Mehta A."/>
            <person name="Aluvathingal J."/>
            <person name="Nadendla S."/>
            <person name="Lowell S."/>
            <person name="Myers T."/>
            <person name="Yan Y."/>
            <person name="Sichtig H."/>
        </authorList>
    </citation>
    <scope>NUCLEOTIDE SEQUENCE [LARGE SCALE GENOMIC DNA]</scope>
    <source>
        <strain evidence="2 4">FDAARGOS_938</strain>
        <strain evidence="3 5">FDAARGOS_991</strain>
    </source>
</reference>
<evidence type="ECO:0000313" key="3">
    <source>
        <dbReference type="EMBL" id="QQB83758.1"/>
    </source>
</evidence>
<evidence type="ECO:0000256" key="1">
    <source>
        <dbReference type="SAM" id="Phobius"/>
    </source>
</evidence>
<dbReference type="EMBL" id="CP066023">
    <property type="protein sequence ID" value="QQB83758.1"/>
    <property type="molecule type" value="Genomic_DNA"/>
</dbReference>
<keyword evidence="5" id="KW-1185">Reference proteome</keyword>
<dbReference type="AlphaFoldDB" id="A0AB37GEN3"/>
<dbReference type="EMBL" id="CP065628">
    <property type="protein sequence ID" value="QPR31881.1"/>
    <property type="molecule type" value="Genomic_DNA"/>
</dbReference>
<name>A0AB37GEN3_CORAY</name>
<accession>A0AB37GEN3</accession>
<proteinExistence type="predicted"/>
<keyword evidence="1" id="KW-0812">Transmembrane</keyword>
<feature type="transmembrane region" description="Helical" evidence="1">
    <location>
        <begin position="22"/>
        <end position="44"/>
    </location>
</feature>
<keyword evidence="1" id="KW-0472">Membrane</keyword>
<keyword evidence="1" id="KW-1133">Transmembrane helix</keyword>
<evidence type="ECO:0000313" key="2">
    <source>
        <dbReference type="EMBL" id="QPR31881.1"/>
    </source>
</evidence>
<evidence type="ECO:0000313" key="5">
    <source>
        <dbReference type="Proteomes" id="UP000595198"/>
    </source>
</evidence>
<dbReference type="RefSeq" id="WP_197915292.1">
    <property type="nucleotide sequence ID" value="NZ_CP065628.1"/>
</dbReference>